<gene>
    <name evidence="1" type="ORF">CEXT_508191</name>
</gene>
<reference evidence="1 2" key="1">
    <citation type="submission" date="2021-06" db="EMBL/GenBank/DDBJ databases">
        <title>Caerostris extrusa draft genome.</title>
        <authorList>
            <person name="Kono N."/>
            <person name="Arakawa K."/>
        </authorList>
    </citation>
    <scope>NUCLEOTIDE SEQUENCE [LARGE SCALE GENOMIC DNA]</scope>
</reference>
<comment type="caution">
    <text evidence="1">The sequence shown here is derived from an EMBL/GenBank/DDBJ whole genome shotgun (WGS) entry which is preliminary data.</text>
</comment>
<accession>A0AAV4P8E4</accession>
<sequence>MVMRNSSPSNHYVSFGLLNLDEMWSLFGFWKRHNSESVVAASAQATLGPYARLLKARLHAANGFLNGLLPCSIMPPVTCRGTQSGYERHRREDAVTADLADNFQVPFSADVI</sequence>
<dbReference type="Proteomes" id="UP001054945">
    <property type="component" value="Unassembled WGS sequence"/>
</dbReference>
<organism evidence="1 2">
    <name type="scientific">Caerostris extrusa</name>
    <name type="common">Bark spider</name>
    <name type="synonym">Caerostris bankana</name>
    <dbReference type="NCBI Taxonomy" id="172846"/>
    <lineage>
        <taxon>Eukaryota</taxon>
        <taxon>Metazoa</taxon>
        <taxon>Ecdysozoa</taxon>
        <taxon>Arthropoda</taxon>
        <taxon>Chelicerata</taxon>
        <taxon>Arachnida</taxon>
        <taxon>Araneae</taxon>
        <taxon>Araneomorphae</taxon>
        <taxon>Entelegynae</taxon>
        <taxon>Araneoidea</taxon>
        <taxon>Araneidae</taxon>
        <taxon>Caerostris</taxon>
    </lineage>
</organism>
<keyword evidence="2" id="KW-1185">Reference proteome</keyword>
<dbReference type="EMBL" id="BPLR01004125">
    <property type="protein sequence ID" value="GIX92436.1"/>
    <property type="molecule type" value="Genomic_DNA"/>
</dbReference>
<protein>
    <submittedName>
        <fullName evidence="1">Uncharacterized protein</fullName>
    </submittedName>
</protein>
<evidence type="ECO:0000313" key="2">
    <source>
        <dbReference type="Proteomes" id="UP001054945"/>
    </source>
</evidence>
<proteinExistence type="predicted"/>
<evidence type="ECO:0000313" key="1">
    <source>
        <dbReference type="EMBL" id="GIX92436.1"/>
    </source>
</evidence>
<dbReference type="AlphaFoldDB" id="A0AAV4P8E4"/>
<name>A0AAV4P8E4_CAEEX</name>